<dbReference type="PANTHER" id="PTHR35446">
    <property type="entry name" value="SI:CH211-175M2.5"/>
    <property type="match status" value="1"/>
</dbReference>
<dbReference type="InterPro" id="IPR003779">
    <property type="entry name" value="CMD-like"/>
</dbReference>
<dbReference type="Gene3D" id="1.20.1290.10">
    <property type="entry name" value="AhpD-like"/>
    <property type="match status" value="1"/>
</dbReference>
<dbReference type="EMBL" id="FOHZ01000014">
    <property type="protein sequence ID" value="SET60634.1"/>
    <property type="molecule type" value="Genomic_DNA"/>
</dbReference>
<dbReference type="InterPro" id="IPR029032">
    <property type="entry name" value="AhpD-like"/>
</dbReference>
<evidence type="ECO:0000259" key="1">
    <source>
        <dbReference type="Pfam" id="PF02627"/>
    </source>
</evidence>
<dbReference type="Gene3D" id="1.20.5.810">
    <property type="entry name" value="AhpD-like"/>
    <property type="match status" value="1"/>
</dbReference>
<keyword evidence="3" id="KW-1185">Reference proteome</keyword>
<organism evidence="2 3">
    <name type="scientific">Marinobacter segnicrescens</name>
    <dbReference type="NCBI Taxonomy" id="430453"/>
    <lineage>
        <taxon>Bacteria</taxon>
        <taxon>Pseudomonadati</taxon>
        <taxon>Pseudomonadota</taxon>
        <taxon>Gammaproteobacteria</taxon>
        <taxon>Pseudomonadales</taxon>
        <taxon>Marinobacteraceae</taxon>
        <taxon>Marinobacter</taxon>
    </lineage>
</organism>
<dbReference type="AlphaFoldDB" id="A0A1I0FQA2"/>
<dbReference type="OrthoDB" id="9808310at2"/>
<dbReference type="InterPro" id="IPR004675">
    <property type="entry name" value="AhpD_core"/>
</dbReference>
<evidence type="ECO:0000313" key="2">
    <source>
        <dbReference type="EMBL" id="SET60634.1"/>
    </source>
</evidence>
<dbReference type="NCBIfam" id="TIGR00778">
    <property type="entry name" value="ahpD_dom"/>
    <property type="match status" value="1"/>
</dbReference>
<dbReference type="GO" id="GO:0051920">
    <property type="term" value="F:peroxiredoxin activity"/>
    <property type="evidence" value="ECO:0007669"/>
    <property type="project" value="InterPro"/>
</dbReference>
<keyword evidence="2" id="KW-0560">Oxidoreductase</keyword>
<dbReference type="PANTHER" id="PTHR35446:SF2">
    <property type="entry name" value="CARBOXYMUCONOLACTONE DECARBOXYLASE-LIKE DOMAIN-CONTAINING PROTEIN"/>
    <property type="match status" value="1"/>
</dbReference>
<sequence>MSEQHPISRFPIPDVSTLPDDLRTRIETLQEKMGFIPNVFLGHAHRPNQLRAFLAMHDDLMESDEGLSRAEREMIVVATSSANQCLYCLVSHGAFLRIRSKQPWLSDQVAANYRDAEISDRQRAMLDYAVKLAQTPWLVGEDDIHTLEQAGFSQDEIWDIGAITGLFAMSNRLAAHTAMRPNAEFYGMAR</sequence>
<name>A0A1I0FQA2_9GAMM</name>
<gene>
    <name evidence="2" type="ORF">SAMN04487962_1146</name>
</gene>
<feature type="domain" description="Carboxymuconolactone decarboxylase-like" evidence="1">
    <location>
        <begin position="50"/>
        <end position="97"/>
    </location>
</feature>
<reference evidence="3" key="1">
    <citation type="submission" date="2016-10" db="EMBL/GenBank/DDBJ databases">
        <authorList>
            <person name="Varghese N."/>
            <person name="Submissions S."/>
        </authorList>
    </citation>
    <scope>NUCLEOTIDE SEQUENCE [LARGE SCALE GENOMIC DNA]</scope>
    <source>
        <strain evidence="3">CGMCC 1.6489</strain>
    </source>
</reference>
<dbReference type="InterPro" id="IPR010195">
    <property type="entry name" value="Uncharacterised_peroxidase-rel"/>
</dbReference>
<proteinExistence type="predicted"/>
<evidence type="ECO:0000313" key="3">
    <source>
        <dbReference type="Proteomes" id="UP000198762"/>
    </source>
</evidence>
<dbReference type="SUPFAM" id="SSF69118">
    <property type="entry name" value="AhpD-like"/>
    <property type="match status" value="1"/>
</dbReference>
<dbReference type="NCBIfam" id="TIGR01926">
    <property type="entry name" value="peroxid_rel"/>
    <property type="match status" value="1"/>
</dbReference>
<dbReference type="RefSeq" id="WP_091853131.1">
    <property type="nucleotide sequence ID" value="NZ_FOHZ01000014.1"/>
</dbReference>
<dbReference type="STRING" id="430453.SAMN04487962_1146"/>
<accession>A0A1I0FQA2</accession>
<dbReference type="Pfam" id="PF02627">
    <property type="entry name" value="CMD"/>
    <property type="match status" value="1"/>
</dbReference>
<protein>
    <submittedName>
        <fullName evidence="2">Uncharacterized peroxidase-related enzyme</fullName>
    </submittedName>
</protein>
<keyword evidence="2" id="KW-0575">Peroxidase</keyword>
<dbReference type="Proteomes" id="UP000198762">
    <property type="component" value="Unassembled WGS sequence"/>
</dbReference>